<reference evidence="3" key="1">
    <citation type="submission" date="2016-04" db="EMBL/GenBank/DDBJ databases">
        <authorList>
            <person name="Jeon C.O."/>
            <person name="Cho G.Y."/>
            <person name="Jeong H.I."/>
            <person name="Kim K.H."/>
        </authorList>
    </citation>
    <scope>NUCLEOTIDE SEQUENCE [LARGE SCALE GENOMIC DNA]</scope>
    <source>
        <strain evidence="3">LMG 1590</strain>
    </source>
</reference>
<dbReference type="EMBL" id="CP015164">
    <property type="protein sequence ID" value="AOW46308.1"/>
    <property type="molecule type" value="Genomic_DNA"/>
</dbReference>
<dbReference type="Proteomes" id="UP000175973">
    <property type="component" value="Chromosome"/>
</dbReference>
<keyword evidence="1" id="KW-1133">Transmembrane helix</keyword>
<gene>
    <name evidence="2" type="ORF">A4S02_05395</name>
</gene>
<dbReference type="KEGG" id="aasc:A4S02_05395"/>
<feature type="transmembrane region" description="Helical" evidence="1">
    <location>
        <begin position="28"/>
        <end position="48"/>
    </location>
</feature>
<protein>
    <submittedName>
        <fullName evidence="2">Uncharacterized protein</fullName>
    </submittedName>
</protein>
<keyword evidence="1" id="KW-0472">Membrane</keyword>
<keyword evidence="3" id="KW-1185">Reference proteome</keyword>
<evidence type="ECO:0000313" key="2">
    <source>
        <dbReference type="EMBL" id="AOW46308.1"/>
    </source>
</evidence>
<keyword evidence="1" id="KW-0812">Transmembrane</keyword>
<evidence type="ECO:0000256" key="1">
    <source>
        <dbReference type="SAM" id="Phobius"/>
    </source>
</evidence>
<accession>A0A1D8QVE4</accession>
<dbReference type="AlphaFoldDB" id="A0A1D8QVE4"/>
<name>A0A1D8QVE4_9PROT</name>
<proteinExistence type="predicted"/>
<organism evidence="2 3">
    <name type="scientific">Acetobacter ascendens</name>
    <dbReference type="NCBI Taxonomy" id="481146"/>
    <lineage>
        <taxon>Bacteria</taxon>
        <taxon>Pseudomonadati</taxon>
        <taxon>Pseudomonadota</taxon>
        <taxon>Alphaproteobacteria</taxon>
        <taxon>Acetobacterales</taxon>
        <taxon>Acetobacteraceae</taxon>
        <taxon>Acetobacter</taxon>
    </lineage>
</organism>
<evidence type="ECO:0000313" key="3">
    <source>
        <dbReference type="Proteomes" id="UP000175973"/>
    </source>
</evidence>
<sequence length="64" mass="6922">MGCVLELLIWFCGKYTSSQNNHNNLQDTALHGIFFILMLNSLTAAYTGNAVAGNKAKSPFGNSL</sequence>